<dbReference type="GO" id="GO:0016042">
    <property type="term" value="P:lipid catabolic process"/>
    <property type="evidence" value="ECO:0007669"/>
    <property type="project" value="UniProtKB-UniRule"/>
</dbReference>
<dbReference type="GO" id="GO:0046486">
    <property type="term" value="P:glycerolipid metabolic process"/>
    <property type="evidence" value="ECO:0007669"/>
    <property type="project" value="UniProtKB-ARBA"/>
</dbReference>
<proteinExistence type="predicted"/>
<feature type="compositionally biased region" description="Basic and acidic residues" evidence="5">
    <location>
        <begin position="1388"/>
        <end position="1402"/>
    </location>
</feature>
<feature type="active site" description="Nucleophile" evidence="4">
    <location>
        <position position="58"/>
    </location>
</feature>
<dbReference type="InterPro" id="IPR011990">
    <property type="entry name" value="TPR-like_helical_dom_sf"/>
</dbReference>
<keyword evidence="1 4" id="KW-0378">Hydrolase</keyword>
<dbReference type="Proteomes" id="UP001172159">
    <property type="component" value="Unassembled WGS sequence"/>
</dbReference>
<dbReference type="GO" id="GO:0016020">
    <property type="term" value="C:membrane"/>
    <property type="evidence" value="ECO:0007669"/>
    <property type="project" value="TreeGrafter"/>
</dbReference>
<dbReference type="PROSITE" id="PS51635">
    <property type="entry name" value="PNPLA"/>
    <property type="match status" value="1"/>
</dbReference>
<comment type="caution">
    <text evidence="4">Lacks conserved residue(s) required for the propagation of feature annotation.</text>
</comment>
<dbReference type="Pfam" id="PF13424">
    <property type="entry name" value="TPR_12"/>
    <property type="match status" value="1"/>
</dbReference>
<dbReference type="CDD" id="cd07216">
    <property type="entry name" value="Pat17_PNPLA8_PNPLA9_like3"/>
    <property type="match status" value="1"/>
</dbReference>
<dbReference type="InterPro" id="IPR002182">
    <property type="entry name" value="NB-ARC"/>
</dbReference>
<dbReference type="GO" id="GO:0043531">
    <property type="term" value="F:ADP binding"/>
    <property type="evidence" value="ECO:0007669"/>
    <property type="project" value="InterPro"/>
</dbReference>
<comment type="caution">
    <text evidence="7">The sequence shown here is derived from an EMBL/GenBank/DDBJ whole genome shotgun (WGS) entry which is preliminary data.</text>
</comment>
<evidence type="ECO:0000256" key="2">
    <source>
        <dbReference type="ARBA" id="ARBA00022963"/>
    </source>
</evidence>
<feature type="active site" description="Proton acceptor" evidence="4">
    <location>
        <position position="197"/>
    </location>
</feature>
<evidence type="ECO:0000313" key="8">
    <source>
        <dbReference type="Proteomes" id="UP001172159"/>
    </source>
</evidence>
<dbReference type="Gene3D" id="1.25.40.10">
    <property type="entry name" value="Tetratricopeptide repeat domain"/>
    <property type="match status" value="2"/>
</dbReference>
<evidence type="ECO:0000256" key="4">
    <source>
        <dbReference type="PROSITE-ProRule" id="PRU01161"/>
    </source>
</evidence>
<evidence type="ECO:0000256" key="1">
    <source>
        <dbReference type="ARBA" id="ARBA00022801"/>
    </source>
</evidence>
<evidence type="ECO:0000313" key="7">
    <source>
        <dbReference type="EMBL" id="KAK0729271.1"/>
    </source>
</evidence>
<accession>A0AA40B7W2</accession>
<dbReference type="Gene3D" id="3.40.50.300">
    <property type="entry name" value="P-loop containing nucleotide triphosphate hydrolases"/>
    <property type="match status" value="1"/>
</dbReference>
<reference evidence="7" key="1">
    <citation type="submission" date="2023-06" db="EMBL/GenBank/DDBJ databases">
        <title>Genome-scale phylogeny and comparative genomics of the fungal order Sordariales.</title>
        <authorList>
            <consortium name="Lawrence Berkeley National Laboratory"/>
            <person name="Hensen N."/>
            <person name="Bonometti L."/>
            <person name="Westerberg I."/>
            <person name="Brannstrom I.O."/>
            <person name="Guillou S."/>
            <person name="Cros-Aarteil S."/>
            <person name="Calhoun S."/>
            <person name="Haridas S."/>
            <person name="Kuo A."/>
            <person name="Mondo S."/>
            <person name="Pangilinan J."/>
            <person name="Riley R."/>
            <person name="Labutti K."/>
            <person name="Andreopoulos B."/>
            <person name="Lipzen A."/>
            <person name="Chen C."/>
            <person name="Yanf M."/>
            <person name="Daum C."/>
            <person name="Ng V."/>
            <person name="Clum A."/>
            <person name="Steindorff A."/>
            <person name="Ohm R."/>
            <person name="Martin F."/>
            <person name="Silar P."/>
            <person name="Natvig D."/>
            <person name="Lalanne C."/>
            <person name="Gautier V."/>
            <person name="Ament-Velasquez S.L."/>
            <person name="Kruys A."/>
            <person name="Hutchinson M.I."/>
            <person name="Powell A.J."/>
            <person name="Barry K."/>
            <person name="Miller A.N."/>
            <person name="Grigoriev I.V."/>
            <person name="Debuchy R."/>
            <person name="Gladieux P."/>
            <person name="Thoren M.H."/>
            <person name="Johannesson H."/>
        </authorList>
    </citation>
    <scope>NUCLEOTIDE SEQUENCE</scope>
    <source>
        <strain evidence="7">CBS 540.89</strain>
    </source>
</reference>
<dbReference type="EMBL" id="JAUKTV010000009">
    <property type="protein sequence ID" value="KAK0729271.1"/>
    <property type="molecule type" value="Genomic_DNA"/>
</dbReference>
<keyword evidence="3 4" id="KW-0443">Lipid metabolism</keyword>
<dbReference type="PANTHER" id="PTHR24185">
    <property type="entry name" value="CALCIUM-INDEPENDENT PHOSPHOLIPASE A2-GAMMA"/>
    <property type="match status" value="1"/>
</dbReference>
<organism evidence="7 8">
    <name type="scientific">Apiosordaria backusii</name>
    <dbReference type="NCBI Taxonomy" id="314023"/>
    <lineage>
        <taxon>Eukaryota</taxon>
        <taxon>Fungi</taxon>
        <taxon>Dikarya</taxon>
        <taxon>Ascomycota</taxon>
        <taxon>Pezizomycotina</taxon>
        <taxon>Sordariomycetes</taxon>
        <taxon>Sordariomycetidae</taxon>
        <taxon>Sordariales</taxon>
        <taxon>Lasiosphaeriaceae</taxon>
        <taxon>Apiosordaria</taxon>
    </lineage>
</organism>
<sequence length="1423" mass="160980">MSHNDDEGINLLSLDGGGVRGVASLVILHDIMKRIQKKRGLAELPKPCDFFHMIAGTSTGGLIAIMLGRLRMSTEEALREYDECAEKIFSKNNKKRWTFSDRFRATALQTVIETIVEKRGLGELMHDPENPKKGKAFVCVMPSDCIGEPRLARTFPGADGWDRDIKIWQAARATTAASSFFKPQELGSGSKKGLYIDAAIGVNNPIEYLLKEAVEEFGSGRRLGCIVSIGTGTREVQMDRIPTGLRNLARTPKFFVGLIQTLKNTATDGEETHRRLRSRLHRFPDAYFRFNVPKAAEKVGLQEYTKMGELKEMADAYLASRETIKDISRAVNAIGFDSAEHGLTLGHIYNIDKTQVVLSNKKARLMGEPSRFFTGREVILNRLDTFFSARDTGGAPRREFLLYGLGGVGKTQIAYKAAQLLEQRFKYIFYIDGSSDATIDQSYANIAREHGLDEGTSTSTEASKFRAIKWIEALTEEWLMIFDDLLNSNQNGKLPGRGKGNIIYTSRTAEFKRELPAACTFEVTEMDESDAIAFLLKAADIVAPNTAEQAAQDTALAEQIAEEAAQHTALAQQIVSTLGCLPLAIDHAAAYIKTANFTLQEYLDSLHIKQVRLLENPRSGEEKPENSIVHATLELSYDAIVAIGQREGRSYKGRVALAALNVLSLLSLYHHQKFPLETFARAVNERRAWNADVAFPFERITTDPERNLDNLFWMQEDGKCNLVWFSGARLLEQFSLVKVDAMHQTSMHILVHTWARRRMDRTTYLQQSLAAKILLFESIIPSFKVIDRRHLQSIRTHLEACRNRSNVPFKYDPYDGHLSFKLGWSYKAEKDFQNAERYFQRSLEICKFEYGNEHWITINCMSTLGMLYHEMCRLGDAEEMFLLAIERLRWRINESQWVLDKLEQDQAKSSHRKQHIPIRLPLRLKPTMAGPDGTSVGKDGEPELRLDTSGTAGKKMSVDGIINDIYELEGTHDLLHAYLAKVYIEQGRHGLGKKLFLQATKYIEEKLDEDDPEMMALKTEALYLSGNSDYEFWTDRLNYMMDQWENTDAWQYENMYRFLEIFGEVALENHHHDAAYIAYLRAFTEYESMYGLYDRRVIAVLKRLATCQVYRGNLDSAITFSNVCTRRARKTFGEYHADTIEAYLTTSIIMSIRNSESTEESRSYVEAALHRAEVFYGRDHSKTKKIRQRLEEEKRRAEDDPYEGKPIEEIHQSMKEDLKEMAELAGPDCPLVKRLEALVGGTDGDAPTTIAELYKRVEDTYGETDKVTVKFKAQEKQRRALKASQRSTENDAQSCSGNVEEADSSEAGTKESKDEGKGLAALQKLVEYNNGESSTAQAPDTLIPVIITEKVGPGNNNNNNNSYYYDSDDYGNDARTHLKDKKKFKGKGKAEAKEKGKGKQKDLGNVFLTVPTRWGGGRGGMAY</sequence>
<dbReference type="Pfam" id="PF01734">
    <property type="entry name" value="Patatin"/>
    <property type="match status" value="1"/>
</dbReference>
<feature type="region of interest" description="Disordered" evidence="5">
    <location>
        <begin position="1379"/>
        <end position="1403"/>
    </location>
</feature>
<dbReference type="InterPro" id="IPR002641">
    <property type="entry name" value="PNPLA_dom"/>
</dbReference>
<dbReference type="Pfam" id="PF00931">
    <property type="entry name" value="NB-ARC"/>
    <property type="match status" value="1"/>
</dbReference>
<dbReference type="InterPro" id="IPR016035">
    <property type="entry name" value="Acyl_Trfase/lysoPLipase"/>
</dbReference>
<name>A0AA40B7W2_9PEZI</name>
<keyword evidence="2 4" id="KW-0442">Lipid degradation</keyword>
<dbReference type="InterPro" id="IPR027417">
    <property type="entry name" value="P-loop_NTPase"/>
</dbReference>
<dbReference type="SUPFAM" id="SSF48452">
    <property type="entry name" value="TPR-like"/>
    <property type="match status" value="1"/>
</dbReference>
<feature type="short sequence motif" description="GXSXG" evidence="4">
    <location>
        <begin position="56"/>
        <end position="60"/>
    </location>
</feature>
<keyword evidence="8" id="KW-1185">Reference proteome</keyword>
<evidence type="ECO:0000259" key="6">
    <source>
        <dbReference type="PROSITE" id="PS51635"/>
    </source>
</evidence>
<feature type="compositionally biased region" description="Polar residues" evidence="5">
    <location>
        <begin position="1284"/>
        <end position="1297"/>
    </location>
</feature>
<feature type="domain" description="PNPLA" evidence="6">
    <location>
        <begin position="12"/>
        <end position="210"/>
    </location>
</feature>
<protein>
    <recommendedName>
        <fullName evidence="6">PNPLA domain-containing protein</fullName>
    </recommendedName>
</protein>
<gene>
    <name evidence="7" type="ORF">B0T21DRAFT_452709</name>
</gene>
<evidence type="ECO:0000256" key="5">
    <source>
        <dbReference type="SAM" id="MobiDB-lite"/>
    </source>
</evidence>
<dbReference type="PANTHER" id="PTHR24185:SF1">
    <property type="entry name" value="CALCIUM-INDEPENDENT PHOSPHOLIPASE A2-GAMMA"/>
    <property type="match status" value="1"/>
</dbReference>
<dbReference type="SUPFAM" id="SSF52540">
    <property type="entry name" value="P-loop containing nucleoside triphosphate hydrolases"/>
    <property type="match status" value="1"/>
</dbReference>
<dbReference type="Gene3D" id="3.40.1090.10">
    <property type="entry name" value="Cytosolic phospholipase A2 catalytic domain"/>
    <property type="match status" value="1"/>
</dbReference>
<dbReference type="SUPFAM" id="SSF52151">
    <property type="entry name" value="FabD/lysophospholipase-like"/>
    <property type="match status" value="1"/>
</dbReference>
<feature type="short sequence motif" description="GXGXXG" evidence="4">
    <location>
        <begin position="16"/>
        <end position="21"/>
    </location>
</feature>
<dbReference type="GO" id="GO:0047499">
    <property type="term" value="F:calcium-independent phospholipase A2 activity"/>
    <property type="evidence" value="ECO:0007669"/>
    <property type="project" value="TreeGrafter"/>
</dbReference>
<feature type="region of interest" description="Disordered" evidence="5">
    <location>
        <begin position="1273"/>
        <end position="1316"/>
    </location>
</feature>
<evidence type="ECO:0000256" key="3">
    <source>
        <dbReference type="ARBA" id="ARBA00023098"/>
    </source>
</evidence>
<dbReference type="GO" id="GO:0019369">
    <property type="term" value="P:arachidonate metabolic process"/>
    <property type="evidence" value="ECO:0007669"/>
    <property type="project" value="TreeGrafter"/>
</dbReference>